<dbReference type="CDD" id="cd08241">
    <property type="entry name" value="QOR1"/>
    <property type="match status" value="1"/>
</dbReference>
<dbReference type="AlphaFoldDB" id="A0A1I4A5C0"/>
<dbReference type="Pfam" id="PF08240">
    <property type="entry name" value="ADH_N"/>
    <property type="match status" value="1"/>
</dbReference>
<dbReference type="PANTHER" id="PTHR43677">
    <property type="entry name" value="SHORT-CHAIN DEHYDROGENASE/REDUCTASE"/>
    <property type="match status" value="1"/>
</dbReference>
<dbReference type="Pfam" id="PF00107">
    <property type="entry name" value="ADH_zinc_N"/>
    <property type="match status" value="1"/>
</dbReference>
<dbReference type="InterPro" id="IPR013149">
    <property type="entry name" value="ADH-like_C"/>
</dbReference>
<dbReference type="Gene3D" id="3.90.180.10">
    <property type="entry name" value="Medium-chain alcohol dehydrogenases, catalytic domain"/>
    <property type="match status" value="1"/>
</dbReference>
<organism evidence="2 3">
    <name type="scientific">Neomesorhizobium albiziae</name>
    <dbReference type="NCBI Taxonomy" id="335020"/>
    <lineage>
        <taxon>Bacteria</taxon>
        <taxon>Pseudomonadati</taxon>
        <taxon>Pseudomonadota</taxon>
        <taxon>Alphaproteobacteria</taxon>
        <taxon>Hyphomicrobiales</taxon>
        <taxon>Phyllobacteriaceae</taxon>
        <taxon>Neomesorhizobium</taxon>
    </lineage>
</organism>
<dbReference type="SUPFAM" id="SSF50129">
    <property type="entry name" value="GroES-like"/>
    <property type="match status" value="1"/>
</dbReference>
<dbReference type="InterPro" id="IPR013154">
    <property type="entry name" value="ADH-like_N"/>
</dbReference>
<reference evidence="2 3" key="1">
    <citation type="submission" date="2016-10" db="EMBL/GenBank/DDBJ databases">
        <authorList>
            <person name="Varghese N."/>
            <person name="Submissions S."/>
        </authorList>
    </citation>
    <scope>NUCLEOTIDE SEQUENCE [LARGE SCALE GENOMIC DNA]</scope>
    <source>
        <strain evidence="2 3">DSM 21822</strain>
    </source>
</reference>
<protein>
    <submittedName>
        <fullName evidence="2">NADPH2:quinone reductase</fullName>
    </submittedName>
</protein>
<dbReference type="InterPro" id="IPR051397">
    <property type="entry name" value="Zn-ADH-like_protein"/>
</dbReference>
<evidence type="ECO:0000313" key="2">
    <source>
        <dbReference type="EMBL" id="SFK51111.1"/>
    </source>
</evidence>
<dbReference type="SMART" id="SM00829">
    <property type="entry name" value="PKS_ER"/>
    <property type="match status" value="1"/>
</dbReference>
<dbReference type="SUPFAM" id="SSF51735">
    <property type="entry name" value="NAD(P)-binding Rossmann-fold domains"/>
    <property type="match status" value="1"/>
</dbReference>
<dbReference type="InterPro" id="IPR011032">
    <property type="entry name" value="GroES-like_sf"/>
</dbReference>
<sequence>MKAIVARDFAPIDRLDYADWPEPEATGDTVVIQAEAIGVNFPDGLLVQGLYQMKPPVPFVPGMEVAGRVTAIGPGVKAIRVGDRVAALSTYGSYAEKVGAPEATVMKLPDAIGAADACALICGYGTSHHALKQRAQLQPGETLCVLGASGATGIAAVQIGKAMGATVIAVASTEEKRTVARGAGADTVLGYDNLKEELKTVTAGKGVDVAFDPVGGDAFDALSRSMAWNGRLLVVGFASGTIPKFPVNLSLVKGFSVVGVFWGAFTQKEPQVYAANMKELIGWYSAGKVRPVIEGTYPLADAASVLARVIGRGASGKLILKP</sequence>
<name>A0A1I4A5C0_9HYPH</name>
<feature type="domain" description="Enoyl reductase (ER)" evidence="1">
    <location>
        <begin position="10"/>
        <end position="320"/>
    </location>
</feature>
<keyword evidence="3" id="KW-1185">Reference proteome</keyword>
<dbReference type="PANTHER" id="PTHR43677:SF4">
    <property type="entry name" value="QUINONE OXIDOREDUCTASE-LIKE PROTEIN 2"/>
    <property type="match status" value="1"/>
</dbReference>
<gene>
    <name evidence="2" type="ORF">SAMN04488498_107143</name>
</gene>
<dbReference type="GO" id="GO:0016491">
    <property type="term" value="F:oxidoreductase activity"/>
    <property type="evidence" value="ECO:0007669"/>
    <property type="project" value="InterPro"/>
</dbReference>
<dbReference type="OrthoDB" id="4190732at2"/>
<dbReference type="Proteomes" id="UP000323300">
    <property type="component" value="Unassembled WGS sequence"/>
</dbReference>
<evidence type="ECO:0000313" key="3">
    <source>
        <dbReference type="Proteomes" id="UP000323300"/>
    </source>
</evidence>
<dbReference type="Gene3D" id="3.40.50.720">
    <property type="entry name" value="NAD(P)-binding Rossmann-like Domain"/>
    <property type="match status" value="1"/>
</dbReference>
<dbReference type="EMBL" id="FOSL01000007">
    <property type="protein sequence ID" value="SFK51111.1"/>
    <property type="molecule type" value="Genomic_DNA"/>
</dbReference>
<evidence type="ECO:0000259" key="1">
    <source>
        <dbReference type="SMART" id="SM00829"/>
    </source>
</evidence>
<accession>A0A1I4A5C0</accession>
<dbReference type="RefSeq" id="WP_149760744.1">
    <property type="nucleotide sequence ID" value="NZ_BSPE01000070.1"/>
</dbReference>
<dbReference type="InterPro" id="IPR036291">
    <property type="entry name" value="NAD(P)-bd_dom_sf"/>
</dbReference>
<proteinExistence type="predicted"/>
<dbReference type="InterPro" id="IPR020843">
    <property type="entry name" value="ER"/>
</dbReference>